<dbReference type="EMBL" id="JAVEPI010000002">
    <property type="protein sequence ID" value="KAK1443730.1"/>
    <property type="molecule type" value="Genomic_DNA"/>
</dbReference>
<evidence type="ECO:0000313" key="3">
    <source>
        <dbReference type="Proteomes" id="UP001230268"/>
    </source>
</evidence>
<gene>
    <name evidence="2" type="ORF">BgAZ_206060</name>
</gene>
<organism evidence="2 3">
    <name type="scientific">Babesia gibsoni</name>
    <dbReference type="NCBI Taxonomy" id="33632"/>
    <lineage>
        <taxon>Eukaryota</taxon>
        <taxon>Sar</taxon>
        <taxon>Alveolata</taxon>
        <taxon>Apicomplexa</taxon>
        <taxon>Aconoidasida</taxon>
        <taxon>Piroplasmida</taxon>
        <taxon>Babesiidae</taxon>
        <taxon>Babesia</taxon>
    </lineage>
</organism>
<dbReference type="Proteomes" id="UP001230268">
    <property type="component" value="Unassembled WGS sequence"/>
</dbReference>
<feature type="chain" id="PRO_5042177301" evidence="1">
    <location>
        <begin position="18"/>
        <end position="800"/>
    </location>
</feature>
<evidence type="ECO:0000313" key="2">
    <source>
        <dbReference type="EMBL" id="KAK1443730.1"/>
    </source>
</evidence>
<reference evidence="2" key="1">
    <citation type="submission" date="2023-08" db="EMBL/GenBank/DDBJ databases">
        <title>Draft sequence of the Babesia gibsoni genome.</title>
        <authorList>
            <person name="Yamagishi J.Y."/>
            <person name="Xuan X.X."/>
        </authorList>
    </citation>
    <scope>NUCLEOTIDE SEQUENCE</scope>
    <source>
        <strain evidence="2">Azabu</strain>
    </source>
</reference>
<comment type="caution">
    <text evidence="2">The sequence shown here is derived from an EMBL/GenBank/DDBJ whole genome shotgun (WGS) entry which is preliminary data.</text>
</comment>
<name>A0AAD8P9L9_BABGI</name>
<keyword evidence="1" id="KW-0732">Signal</keyword>
<accession>A0AAD8P9L9</accession>
<feature type="signal peptide" evidence="1">
    <location>
        <begin position="1"/>
        <end position="17"/>
    </location>
</feature>
<keyword evidence="3" id="KW-1185">Reference proteome</keyword>
<sequence>MLLRLVTSLVFASSTAAFIHSRSDYRCAKLPRSSLNNGCYAKSLLDDPLLLAPSTEPGKDHEVVVSNSPAFGLQRTLYRHKLNVRSRGPLFNPGDSAYMASGPYRNSRATVLSVFKRAPGEPFWVNVVLDCRNERGILKAALAKYHGTRVTVVESQLTPRPLFSPYSPPPLSVEDNYMASIKRLKGRESKLDTNIIGKYMYRVINASSVAEIKTVFDTIRRFDDKYEFPYDSILVQLARAVNIGLDGDTAEVLTNELLACLSVTVEKPLTDKSRTTLPWAVWALHTLHKKHLVKEFEAYGSFFNTVRRLLMTNRLGDLTQGEVALLASGFWSSPFPRTDVYNRLAMIFSYFPANAVDTKHAAVLAGALARERIEHPGFTKLLCEVVREQKHIFSPSSAVYVLDYLAMDPEVPQEVRDVLYACCSVADLLKPDASPQGPLIRQAVLLARLNKSEMDELCIAFRSESLHVPLSEILWTMSTLLLSPNTAELYRLLIIRASHDLEKLGDKELRRLVHISSKMKECPIELVDALENYLRKRWEGRRIEAFLLRVFSSILTKIPPSRQSCQMLILEHIERFINDSLCLLNDGAIDEAGKVRVISNVIECLQHIPMTGYEMPNMAAASANIIRKCVKYSPNRVKTLISILSIQAMCTSYFEDASNAACSLLSGPDNKLSEDVSPLTELLLMVKATLEGEGSVRTLKERLNLEPLPSANINYSKAPPQMDVRDVPLMFSLLVRSHLLDDCSGVLNKLYVFAEENLSSLSNADLVLMRDGLVAVGAFDEKWTALIDSIPKGIDVITTD</sequence>
<evidence type="ECO:0000256" key="1">
    <source>
        <dbReference type="SAM" id="SignalP"/>
    </source>
</evidence>
<dbReference type="AlphaFoldDB" id="A0AAD8P9L9"/>
<protein>
    <submittedName>
        <fullName evidence="2">Uncharacterized protein</fullName>
    </submittedName>
</protein>
<proteinExistence type="predicted"/>